<evidence type="ECO:0000313" key="1">
    <source>
        <dbReference type="EMBL" id="KAA1141442.1"/>
    </source>
</evidence>
<dbReference type="Pfam" id="PF20046">
    <property type="entry name" value="DUF6448"/>
    <property type="match status" value="1"/>
</dbReference>
<dbReference type="Proteomes" id="UP000323297">
    <property type="component" value="Unassembled WGS sequence"/>
</dbReference>
<proteinExistence type="predicted"/>
<dbReference type="RefSeq" id="WP_050489007.1">
    <property type="nucleotide sequence ID" value="NZ_AP022394.1"/>
</dbReference>
<name>A0A5A9C0X7_9ENTR</name>
<reference evidence="1 2" key="1">
    <citation type="submission" date="2019-08" db="EMBL/GenBank/DDBJ databases">
        <title>Draft genome sequence of Citrobacter portucalensis strain isolated from green turtle.</title>
        <authorList>
            <person name="Fernandes M.R."/>
            <person name="Sellera F.P."/>
            <person name="Goldeberg D.W."/>
            <person name="Costa D.C."/>
            <person name="Lincopan N."/>
        </authorList>
    </citation>
    <scope>NUCLEOTIDE SEQUENCE [LARGE SCALE GENOMIC DNA]</scope>
    <source>
        <strain evidence="1 2">TV06</strain>
    </source>
</reference>
<dbReference type="InterPro" id="IPR045613">
    <property type="entry name" value="DUF6448"/>
</dbReference>
<organism evidence="1 2">
    <name type="scientific">Citrobacter portucalensis</name>
    <dbReference type="NCBI Taxonomy" id="1639133"/>
    <lineage>
        <taxon>Bacteria</taxon>
        <taxon>Pseudomonadati</taxon>
        <taxon>Pseudomonadota</taxon>
        <taxon>Gammaproteobacteria</taxon>
        <taxon>Enterobacterales</taxon>
        <taxon>Enterobacteriaceae</taxon>
        <taxon>Citrobacter</taxon>
        <taxon>Citrobacter freundii complex</taxon>
    </lineage>
</organism>
<sequence>MKKQKNIRTTLCASIVILAGMTISTTAFAHCDGMDGPVITEAKSALQAHDVTPLLKWVPENREDTVRKAFDEAISKQGGSQAAQEKADQQLFTTLVRVHREAEGAPFTGVKPAGHIPVVVQEADAALNAGNVDSLVAKVTANVEHALREKFAKAEQSKQQVNQSVKQGRGYVNDYVHYIHFVEEVNGMAAGGSPEMEHQH</sequence>
<protein>
    <submittedName>
        <fullName evidence="1">Uncharacterized protein</fullName>
    </submittedName>
</protein>
<accession>A0A5A9C0X7</accession>
<dbReference type="EMBL" id="VTZD01000028">
    <property type="protein sequence ID" value="KAA1141442.1"/>
    <property type="molecule type" value="Genomic_DNA"/>
</dbReference>
<dbReference type="AlphaFoldDB" id="A0A5A9C0X7"/>
<comment type="caution">
    <text evidence="1">The sequence shown here is derived from an EMBL/GenBank/DDBJ whole genome shotgun (WGS) entry which is preliminary data.</text>
</comment>
<evidence type="ECO:0000313" key="2">
    <source>
        <dbReference type="Proteomes" id="UP000323297"/>
    </source>
</evidence>
<gene>
    <name evidence="1" type="ORF">D3H66_20895</name>
</gene>